<dbReference type="InterPro" id="IPR010014">
    <property type="entry name" value="DHP2"/>
</dbReference>
<dbReference type="FunFam" id="3.40.50.11840:FF:000002">
    <property type="entry name" value="2-(3-amino-3-carboxypropyl)histidine synthase subunit 2"/>
    <property type="match status" value="1"/>
</dbReference>
<comment type="subcellular location">
    <subcellularLocation>
        <location evidence="10">Cytoplasm</location>
    </subcellularLocation>
</comment>
<comment type="function">
    <text evidence="10">Required for the first step of diphthamide biosynthesis, a post-translational modification of histidine which occurs in elongation factor 2. DPH1 and DPH2 transfer a 3-amino-3-carboxypropyl (ACP) group from S-adenosyl-L-methionine (SAM) to a histidine residue, the reaction is assisted by a reduction system comprising DPH3 and a NADH-dependent reductase. Facilitates the reduction of the catalytic iron-sulfur cluster found in the DPH1 subunit.</text>
</comment>
<dbReference type="SFLD" id="SFLDS00032">
    <property type="entry name" value="Radical_SAM_3-amino-3-carboxyp"/>
    <property type="match status" value="1"/>
</dbReference>
<dbReference type="Proteomes" id="UP001194468">
    <property type="component" value="Unassembled WGS sequence"/>
</dbReference>
<dbReference type="AlphaFoldDB" id="A0AAD4G8Y6"/>
<dbReference type="GO" id="GO:0090560">
    <property type="term" value="F:2-(3-amino-3-carboxypropyl)histidine synthase activity"/>
    <property type="evidence" value="ECO:0007669"/>
    <property type="project" value="InterPro"/>
</dbReference>
<evidence type="ECO:0000313" key="12">
    <source>
        <dbReference type="EMBL" id="KAF8429966.1"/>
    </source>
</evidence>
<feature type="compositionally biased region" description="Polar residues" evidence="11">
    <location>
        <begin position="209"/>
        <end position="227"/>
    </location>
</feature>
<evidence type="ECO:0000256" key="3">
    <source>
        <dbReference type="ARBA" id="ARBA00006179"/>
    </source>
</evidence>
<evidence type="ECO:0000256" key="1">
    <source>
        <dbReference type="ARBA" id="ARBA00001966"/>
    </source>
</evidence>
<dbReference type="GO" id="GO:0017183">
    <property type="term" value="P:protein histidyl modification to diphthamide"/>
    <property type="evidence" value="ECO:0007669"/>
    <property type="project" value="InterPro"/>
</dbReference>
<dbReference type="GO" id="GO:0046872">
    <property type="term" value="F:metal ion binding"/>
    <property type="evidence" value="ECO:0007669"/>
    <property type="project" value="UniProtKB-KW"/>
</dbReference>
<proteinExistence type="inferred from homology"/>
<dbReference type="GO" id="GO:0005737">
    <property type="term" value="C:cytoplasm"/>
    <property type="evidence" value="ECO:0007669"/>
    <property type="project" value="UniProtKB-SubCell"/>
</dbReference>
<dbReference type="GO" id="GO:0051536">
    <property type="term" value="F:iron-sulfur cluster binding"/>
    <property type="evidence" value="ECO:0007669"/>
    <property type="project" value="UniProtKB-KW"/>
</dbReference>
<comment type="function">
    <text evidence="9">Required for the first step of diphthamide biosynthesis, a post-translational modification of histidine which occurs in elongation factor 2. DPH1 and DPH2 transfer a 3-amino-3-carboxypropyl (ACP) group from S-adenosyl-L-methionine (SAM) to a histidine residue, the reaction is assisted by a reduction system comprising DPH3 and a NADH-dependent reductase, predominantly CBR1. Facilitates the reduction of the catalytic iron-sulfur cluster found in the DPH1 subunit.</text>
</comment>
<dbReference type="SFLD" id="SFLDF00408">
    <property type="entry name" value="Diphthamide_biosynthesis_famil"/>
    <property type="match status" value="1"/>
</dbReference>
<keyword evidence="10" id="KW-0963">Cytoplasm</keyword>
<dbReference type="EMBL" id="WHUW01000064">
    <property type="protein sequence ID" value="KAF8429966.1"/>
    <property type="molecule type" value="Genomic_DNA"/>
</dbReference>
<dbReference type="Pfam" id="PF01866">
    <property type="entry name" value="Diphthamide_syn"/>
    <property type="match status" value="1"/>
</dbReference>
<feature type="region of interest" description="Disordered" evidence="11">
    <location>
        <begin position="484"/>
        <end position="512"/>
    </location>
</feature>
<dbReference type="InterPro" id="IPR042265">
    <property type="entry name" value="DPH1/DPH2_3"/>
</dbReference>
<keyword evidence="13" id="KW-1185">Reference proteome</keyword>
<evidence type="ECO:0000256" key="6">
    <source>
        <dbReference type="ARBA" id="ARBA00023004"/>
    </source>
</evidence>
<feature type="compositionally biased region" description="Basic and acidic residues" evidence="11">
    <location>
        <begin position="500"/>
        <end position="512"/>
    </location>
</feature>
<accession>A0AAD4G8Y6</accession>
<keyword evidence="6 10" id="KW-0408">Iron</keyword>
<evidence type="ECO:0000256" key="8">
    <source>
        <dbReference type="ARBA" id="ARBA00034128"/>
    </source>
</evidence>
<dbReference type="SFLD" id="SFLDG01121">
    <property type="entry name" value="Diphthamide_biosynthesis"/>
    <property type="match status" value="1"/>
</dbReference>
<keyword evidence="7 10" id="KW-0411">Iron-sulfur</keyword>
<organism evidence="12 13">
    <name type="scientific">Boletus edulis BED1</name>
    <dbReference type="NCBI Taxonomy" id="1328754"/>
    <lineage>
        <taxon>Eukaryota</taxon>
        <taxon>Fungi</taxon>
        <taxon>Dikarya</taxon>
        <taxon>Basidiomycota</taxon>
        <taxon>Agaricomycotina</taxon>
        <taxon>Agaricomycetes</taxon>
        <taxon>Agaricomycetidae</taxon>
        <taxon>Boletales</taxon>
        <taxon>Boletineae</taxon>
        <taxon>Boletaceae</taxon>
        <taxon>Boletoideae</taxon>
        <taxon>Boletus</taxon>
    </lineage>
</organism>
<dbReference type="PANTHER" id="PTHR10762:SF2">
    <property type="entry name" value="2-(3-AMINO-3-CARBOXYPROPYL)HISTIDINE SYNTHASE SUBUNIT 2"/>
    <property type="match status" value="1"/>
</dbReference>
<comment type="subunit">
    <text evidence="8">Component of the 2-(3-amino-3-carboxypropyl)histidine synthase complex composed of DPH1, DPH2, DPH3 and a NADH-dependent reductase, predominantly CBR1.</text>
</comment>
<name>A0AAD4G8Y6_BOLED</name>
<comment type="caution">
    <text evidence="12">The sequence shown here is derived from an EMBL/GenBank/DDBJ whole genome shotgun (WGS) entry which is preliminary data.</text>
</comment>
<evidence type="ECO:0000256" key="5">
    <source>
        <dbReference type="ARBA" id="ARBA00022723"/>
    </source>
</evidence>
<dbReference type="InterPro" id="IPR016435">
    <property type="entry name" value="DPH1/DPH2"/>
</dbReference>
<dbReference type="NCBIfam" id="TIGR00272">
    <property type="entry name" value="DPH2"/>
    <property type="match status" value="1"/>
</dbReference>
<comment type="similarity">
    <text evidence="3 10">Belongs to the DPH1/DPH2 family. DPH2 subfamily.</text>
</comment>
<dbReference type="InterPro" id="IPR042263">
    <property type="entry name" value="DPH1/DPH2_1"/>
</dbReference>
<reference evidence="12" key="2">
    <citation type="journal article" date="2020" name="Nat. Commun.">
        <title>Large-scale genome sequencing of mycorrhizal fungi provides insights into the early evolution of symbiotic traits.</title>
        <authorList>
            <person name="Miyauchi S."/>
            <person name="Kiss E."/>
            <person name="Kuo A."/>
            <person name="Drula E."/>
            <person name="Kohler A."/>
            <person name="Sanchez-Garcia M."/>
            <person name="Morin E."/>
            <person name="Andreopoulos B."/>
            <person name="Barry K.W."/>
            <person name="Bonito G."/>
            <person name="Buee M."/>
            <person name="Carver A."/>
            <person name="Chen C."/>
            <person name="Cichocki N."/>
            <person name="Clum A."/>
            <person name="Culley D."/>
            <person name="Crous P.W."/>
            <person name="Fauchery L."/>
            <person name="Girlanda M."/>
            <person name="Hayes R.D."/>
            <person name="Keri Z."/>
            <person name="LaButti K."/>
            <person name="Lipzen A."/>
            <person name="Lombard V."/>
            <person name="Magnuson J."/>
            <person name="Maillard F."/>
            <person name="Murat C."/>
            <person name="Nolan M."/>
            <person name="Ohm R.A."/>
            <person name="Pangilinan J."/>
            <person name="Pereira M.F."/>
            <person name="Perotto S."/>
            <person name="Peter M."/>
            <person name="Pfister S."/>
            <person name="Riley R."/>
            <person name="Sitrit Y."/>
            <person name="Stielow J.B."/>
            <person name="Szollosi G."/>
            <person name="Zifcakova L."/>
            <person name="Stursova M."/>
            <person name="Spatafora J.W."/>
            <person name="Tedersoo L."/>
            <person name="Vaario L.M."/>
            <person name="Yamada A."/>
            <person name="Yan M."/>
            <person name="Wang P."/>
            <person name="Xu J."/>
            <person name="Bruns T."/>
            <person name="Baldrian P."/>
            <person name="Vilgalys R."/>
            <person name="Dunand C."/>
            <person name="Henrissat B."/>
            <person name="Grigoriev I.V."/>
            <person name="Hibbett D."/>
            <person name="Nagy L.G."/>
            <person name="Martin F.M."/>
        </authorList>
    </citation>
    <scope>NUCLEOTIDE SEQUENCE</scope>
    <source>
        <strain evidence="12">BED1</strain>
    </source>
</reference>
<feature type="region of interest" description="Disordered" evidence="11">
    <location>
        <begin position="205"/>
        <end position="228"/>
    </location>
</feature>
<dbReference type="Gene3D" id="3.40.50.11860">
    <property type="entry name" value="Diphthamide synthesis DPH1/DPH2 domain 3"/>
    <property type="match status" value="1"/>
</dbReference>
<protein>
    <recommendedName>
        <fullName evidence="4 10">2-(3-amino-3-carboxypropyl)histidine synthase subunit 2</fullName>
    </recommendedName>
</protein>
<evidence type="ECO:0000256" key="9">
    <source>
        <dbReference type="ARBA" id="ARBA00054092"/>
    </source>
</evidence>
<dbReference type="NCBIfam" id="TIGR00322">
    <property type="entry name" value="diphth2_R"/>
    <property type="match status" value="1"/>
</dbReference>
<evidence type="ECO:0000256" key="2">
    <source>
        <dbReference type="ARBA" id="ARBA00005156"/>
    </source>
</evidence>
<keyword evidence="5 10" id="KW-0479">Metal-binding</keyword>
<evidence type="ECO:0000256" key="11">
    <source>
        <dbReference type="SAM" id="MobiDB-lite"/>
    </source>
</evidence>
<dbReference type="Gene3D" id="3.40.50.11840">
    <property type="entry name" value="Diphthamide synthesis DPH1/DPH2 domain 1"/>
    <property type="match status" value="1"/>
</dbReference>
<dbReference type="FunFam" id="3.40.50.11860:FF:000001">
    <property type="entry name" value="2-(3-amino-3-carboxypropyl)histidine synthase subunit 2"/>
    <property type="match status" value="1"/>
</dbReference>
<gene>
    <name evidence="12" type="ORF">L210DRAFT_3418330</name>
</gene>
<evidence type="ECO:0000256" key="7">
    <source>
        <dbReference type="ARBA" id="ARBA00023014"/>
    </source>
</evidence>
<evidence type="ECO:0000313" key="13">
    <source>
        <dbReference type="Proteomes" id="UP001194468"/>
    </source>
</evidence>
<comment type="cofactor">
    <cofactor evidence="1">
        <name>[4Fe-4S] cluster</name>
        <dbReference type="ChEBI" id="CHEBI:49883"/>
    </cofactor>
</comment>
<reference evidence="12" key="1">
    <citation type="submission" date="2019-10" db="EMBL/GenBank/DDBJ databases">
        <authorList>
            <consortium name="DOE Joint Genome Institute"/>
            <person name="Kuo A."/>
            <person name="Miyauchi S."/>
            <person name="Kiss E."/>
            <person name="Drula E."/>
            <person name="Kohler A."/>
            <person name="Sanchez-Garcia M."/>
            <person name="Andreopoulos B."/>
            <person name="Barry K.W."/>
            <person name="Bonito G."/>
            <person name="Buee M."/>
            <person name="Carver A."/>
            <person name="Chen C."/>
            <person name="Cichocki N."/>
            <person name="Clum A."/>
            <person name="Culley D."/>
            <person name="Crous P.W."/>
            <person name="Fauchery L."/>
            <person name="Girlanda M."/>
            <person name="Hayes R."/>
            <person name="Keri Z."/>
            <person name="LaButti K."/>
            <person name="Lipzen A."/>
            <person name="Lombard V."/>
            <person name="Magnuson J."/>
            <person name="Maillard F."/>
            <person name="Morin E."/>
            <person name="Murat C."/>
            <person name="Nolan M."/>
            <person name="Ohm R."/>
            <person name="Pangilinan J."/>
            <person name="Pereira M."/>
            <person name="Perotto S."/>
            <person name="Peter M."/>
            <person name="Riley R."/>
            <person name="Sitrit Y."/>
            <person name="Stielow B."/>
            <person name="Szollosi G."/>
            <person name="Zifcakova L."/>
            <person name="Stursova M."/>
            <person name="Spatafora J.W."/>
            <person name="Tedersoo L."/>
            <person name="Vaario L.-M."/>
            <person name="Yamada A."/>
            <person name="Yan M."/>
            <person name="Wang P."/>
            <person name="Xu J."/>
            <person name="Bruns T."/>
            <person name="Baldrian P."/>
            <person name="Vilgalys R."/>
            <person name="Henrissat B."/>
            <person name="Grigoriev I.V."/>
            <person name="Hibbett D."/>
            <person name="Nagy L.G."/>
            <person name="Martin F.M."/>
        </authorList>
    </citation>
    <scope>NUCLEOTIDE SEQUENCE</scope>
    <source>
        <strain evidence="12">BED1</strain>
    </source>
</reference>
<evidence type="ECO:0000256" key="4">
    <source>
        <dbReference type="ARBA" id="ARBA00021914"/>
    </source>
</evidence>
<dbReference type="PANTHER" id="PTHR10762">
    <property type="entry name" value="DIPHTHAMIDE BIOSYNTHESIS PROTEIN"/>
    <property type="match status" value="1"/>
</dbReference>
<comment type="pathway">
    <text evidence="2 10">Protein modification; peptidyl-diphthamide biosynthesis.</text>
</comment>
<evidence type="ECO:0000256" key="10">
    <source>
        <dbReference type="RuleBase" id="RU364133"/>
    </source>
</evidence>
<sequence>MSAEQPPSTAFAASGEEVITRSIDITSSVSAQRLESTSVTEFYEIERTAEIIVKGNYKRVALQFPDDLLHDAVPVYRLLKRNVGQTHDLYVLADTSYGNCCVDEVAAQHVDADLMVHYGHACMSKTSRLPVVYIFGRKPIDAEDCVQQLSQMFASVPGAGETVTKTVLVRHEVGYTYRAGDVVKLLRDKIGLSVLYHEIPTWVDPAPVSNPSEPSNETKAPASSDSQSRIDEDANIILYIGEESLTLTNLLMTHSSSQVYSYNPTTKSSRLESERTNRLLMRRFAAVQKARDADVFGILVGTLGVVSYLPLVSHLRKILVKAQKKSYTISVGKLNPAKLGNFMEIECFVLAACPENSVIESKEFYRPIVTPYELEVALQAEGTWSGRYMLDFGRLLAEYDSRNDTLNEEEDRDPDQPTFSLVTGKYRQARRFGAPGLSDGDTSSPDTLVLRNQDGTMTVLPGNAAAQYLQSRSFRGLEARVGEDTPSILEQGRSGIARGYTDDHPTNDESHA</sequence>